<dbReference type="Proteomes" id="UP000510647">
    <property type="component" value="Chromosome 6"/>
</dbReference>
<evidence type="ECO:0000256" key="1">
    <source>
        <dbReference type="SAM" id="MobiDB-lite"/>
    </source>
</evidence>
<feature type="compositionally biased region" description="Polar residues" evidence="1">
    <location>
        <begin position="342"/>
        <end position="373"/>
    </location>
</feature>
<protein>
    <submittedName>
        <fullName evidence="2">Uncharacterized protein</fullName>
    </submittedName>
</protein>
<name>A0A7H9HW82_9SACH</name>
<dbReference type="PANTHER" id="PTHR28027:SF2">
    <property type="entry name" value="TRANSCRIPTIONAL REGULATOR MIT1"/>
    <property type="match status" value="1"/>
</dbReference>
<organism evidence="2 3">
    <name type="scientific">Torulaspora globosa</name>
    <dbReference type="NCBI Taxonomy" id="48254"/>
    <lineage>
        <taxon>Eukaryota</taxon>
        <taxon>Fungi</taxon>
        <taxon>Dikarya</taxon>
        <taxon>Ascomycota</taxon>
        <taxon>Saccharomycotina</taxon>
        <taxon>Saccharomycetes</taxon>
        <taxon>Saccharomycetales</taxon>
        <taxon>Saccharomycetaceae</taxon>
        <taxon>Torulaspora</taxon>
    </lineage>
</organism>
<dbReference type="EMBL" id="CP059272">
    <property type="protein sequence ID" value="QLQ81591.1"/>
    <property type="molecule type" value="Genomic_DNA"/>
</dbReference>
<reference evidence="2 3" key="1">
    <citation type="submission" date="2020-06" db="EMBL/GenBank/DDBJ databases">
        <title>The yeast mating-type switching endonuclease HO is a domesticated member of an unorthodox homing genetic element family.</title>
        <authorList>
            <person name="Coughlan A.Y."/>
            <person name="Lombardi L."/>
            <person name="Braun-Galleani S."/>
            <person name="Martos A.R."/>
            <person name="Galeote V."/>
            <person name="Bigey F."/>
            <person name="Dequin S."/>
            <person name="Byrne K.P."/>
            <person name="Wolfe K.H."/>
        </authorList>
    </citation>
    <scope>NUCLEOTIDE SEQUENCE [LARGE SCALE GENOMIC DNA]</scope>
    <source>
        <strain evidence="2 3">CBS2947</strain>
    </source>
</reference>
<sequence length="373" mass="41460">MEIEPTFRGFIEDENDALLLFQATIDGKLKHIPRRPYEVERRNLIVSGSVFVFVEEISGIKRWTDGVSWSPSRIAGRFLIYKELDKGKNGRINDGDSNVRLPPLLRHSSSSLSLSSSSSSVRSCDAAVARKYTGFTKKTMSVKFKDPRRNKVETLHLVSYYNVDDVNNQRLARPRESIFLKNVEPCAELMAAMESTALGNGSRSSFSVSSSSSSRSSSTSSSPSLGKITAGGNYFVKKQQVSQTDANILPPQIIPSTNNFTSQQHYVPFIPLHTNYTSQPSPPVPLPQLNPQPSYLQVNSIYQLQPIGQMQPNCRPSLHSLVFTPQPNGYFQQAPNRDHHASNNAPMSFNNPPGTTHGTRNLFFSSVNPPDLR</sequence>
<feature type="region of interest" description="Disordered" evidence="1">
    <location>
        <begin position="199"/>
        <end position="225"/>
    </location>
</feature>
<proteinExistence type="predicted"/>
<accession>A0A7H9HW82</accession>
<dbReference type="AlphaFoldDB" id="A0A7H9HW82"/>
<gene>
    <name evidence="2" type="ORF">HG537_0F03520</name>
</gene>
<dbReference type="Pfam" id="PF09729">
    <property type="entry name" value="Gti1_Pac2"/>
    <property type="match status" value="1"/>
</dbReference>
<dbReference type="OrthoDB" id="5572844at2759"/>
<feature type="compositionally biased region" description="Low complexity" evidence="1">
    <location>
        <begin position="202"/>
        <end position="224"/>
    </location>
</feature>
<feature type="region of interest" description="Disordered" evidence="1">
    <location>
        <begin position="335"/>
        <end position="373"/>
    </location>
</feature>
<dbReference type="GO" id="GO:0003677">
    <property type="term" value="F:DNA binding"/>
    <property type="evidence" value="ECO:0007669"/>
    <property type="project" value="TreeGrafter"/>
</dbReference>
<evidence type="ECO:0000313" key="2">
    <source>
        <dbReference type="EMBL" id="QLQ81591.1"/>
    </source>
</evidence>
<keyword evidence="3" id="KW-1185">Reference proteome</keyword>
<dbReference type="PANTHER" id="PTHR28027">
    <property type="entry name" value="TRANSCRIPTIONAL REGULATOR MIT1"/>
    <property type="match status" value="1"/>
</dbReference>
<evidence type="ECO:0000313" key="3">
    <source>
        <dbReference type="Proteomes" id="UP000510647"/>
    </source>
</evidence>
<dbReference type="InterPro" id="IPR018608">
    <property type="entry name" value="Gti1/Pac2"/>
</dbReference>